<dbReference type="Gene3D" id="3.40.50.300">
    <property type="entry name" value="P-loop containing nucleotide triphosphate hydrolases"/>
    <property type="match status" value="1"/>
</dbReference>
<evidence type="ECO:0000256" key="1">
    <source>
        <dbReference type="ARBA" id="ARBA00004606"/>
    </source>
</evidence>
<evidence type="ECO:0000256" key="6">
    <source>
        <dbReference type="ARBA" id="ARBA00022989"/>
    </source>
</evidence>
<dbReference type="GO" id="GO:0017095">
    <property type="term" value="F:heparan sulfate 6-sulfotransferase activity"/>
    <property type="evidence" value="ECO:0007669"/>
    <property type="project" value="TreeGrafter"/>
</dbReference>
<evidence type="ECO:0000313" key="10">
    <source>
        <dbReference type="EMBL" id="KAK3096235.1"/>
    </source>
</evidence>
<evidence type="ECO:0000313" key="11">
    <source>
        <dbReference type="Proteomes" id="UP001186944"/>
    </source>
</evidence>
<sequence length="370" mass="43574">MNRKYLSKLICIALFVVGTILLLVLHCADSECAFWAKRNSPYKNVDELRQYLNGQLLPHHFDRKLLDKEYNLDLEKEDVIVFLHIQKTGGTSFGKHLVNNLDLDTPCECIKGRKRCDCLTKKKTLWLFSRYSTGWACGLHADWTELKSCVEDAMDKEENGHRDRRYHYITILRDPVNRYLSEWKHVKRGATWRTARLYCNGRQATLEEVPFCYEGEDWEGVTLNQFLRCKYNLGNNRQTRMLANLSKVNCYNNTGMSDEERDSLLLESAKENLKNLSYFGLTEYQRETQQLFEHTFHIHFVEDFVQLNETHSQRANPTKEQWDKIIKVNSLDIKLYQFAKDLFLQRVETMKKALNDESLFPSDGNDVEQN</sequence>
<evidence type="ECO:0000256" key="5">
    <source>
        <dbReference type="ARBA" id="ARBA00022968"/>
    </source>
</evidence>
<dbReference type="EC" id="2.8.2.-" evidence="9"/>
<dbReference type="PANTHER" id="PTHR12812">
    <property type="entry name" value="HEPARAN SULFATE 6-O-SULFOTRANSFERASE 3"/>
    <property type="match status" value="1"/>
</dbReference>
<keyword evidence="6" id="KW-1133">Transmembrane helix</keyword>
<comment type="catalytic activity">
    <reaction evidence="9">
        <text>alpha-D-glucosaminyl-[heparan sulfate](n) + 3'-phosphoadenylyl sulfate = 6-sulfo-alpha-D-glucosaminyl-[heparan sulfate](n) + adenosine 3',5'-bisphosphate + H(+)</text>
        <dbReference type="Rhea" id="RHEA:56604"/>
        <dbReference type="Rhea" id="RHEA-COMP:9830"/>
        <dbReference type="Rhea" id="RHEA-COMP:14621"/>
        <dbReference type="ChEBI" id="CHEBI:15378"/>
        <dbReference type="ChEBI" id="CHEBI:58339"/>
        <dbReference type="ChEBI" id="CHEBI:58343"/>
        <dbReference type="ChEBI" id="CHEBI:58388"/>
        <dbReference type="ChEBI" id="CHEBI:140604"/>
    </reaction>
</comment>
<name>A0AA88Y1N2_PINIB</name>
<reference evidence="10" key="1">
    <citation type="submission" date="2019-08" db="EMBL/GenBank/DDBJ databases">
        <title>The improved chromosome-level genome for the pearl oyster Pinctada fucata martensii using PacBio sequencing and Hi-C.</title>
        <authorList>
            <person name="Zheng Z."/>
        </authorList>
    </citation>
    <scope>NUCLEOTIDE SEQUENCE</scope>
    <source>
        <strain evidence="10">ZZ-2019</strain>
        <tissue evidence="10">Adductor muscle</tissue>
    </source>
</reference>
<dbReference type="InterPro" id="IPR010635">
    <property type="entry name" value="Heparan_SO4-6-sulfoTrfase"/>
</dbReference>
<comment type="function">
    <text evidence="9">6-O-sulfation enzyme which catalyzes the transfer of sulfate from 3'-phosphoadenosine 5'-phosphosulfate (PAPS) to position 6 of the N-sulfoglucosamine residue (GlcNS) of heparan sulfate.</text>
</comment>
<evidence type="ECO:0000256" key="4">
    <source>
        <dbReference type="ARBA" id="ARBA00022692"/>
    </source>
</evidence>
<dbReference type="GO" id="GO:0016020">
    <property type="term" value="C:membrane"/>
    <property type="evidence" value="ECO:0007669"/>
    <property type="project" value="UniProtKB-SubCell"/>
</dbReference>
<evidence type="ECO:0000256" key="9">
    <source>
        <dbReference type="RuleBase" id="RU364122"/>
    </source>
</evidence>
<comment type="subcellular location">
    <subcellularLocation>
        <location evidence="1 9">Membrane</location>
        <topology evidence="1 9">Single-pass type II membrane protein</topology>
    </subcellularLocation>
</comment>
<evidence type="ECO:0000256" key="7">
    <source>
        <dbReference type="ARBA" id="ARBA00023136"/>
    </source>
</evidence>
<gene>
    <name evidence="10" type="ORF">FSP39_024815</name>
</gene>
<keyword evidence="7 9" id="KW-0472">Membrane</keyword>
<dbReference type="InterPro" id="IPR027417">
    <property type="entry name" value="P-loop_NTPase"/>
</dbReference>
<dbReference type="Pfam" id="PF03567">
    <property type="entry name" value="Sulfotransfer_2"/>
    <property type="match status" value="1"/>
</dbReference>
<evidence type="ECO:0000256" key="2">
    <source>
        <dbReference type="ARBA" id="ARBA00010109"/>
    </source>
</evidence>
<comment type="caution">
    <text evidence="10">The sequence shown here is derived from an EMBL/GenBank/DDBJ whole genome shotgun (WGS) entry which is preliminary data.</text>
</comment>
<keyword evidence="4" id="KW-0812">Transmembrane</keyword>
<dbReference type="InterPro" id="IPR005331">
    <property type="entry name" value="Sulfotransferase"/>
</dbReference>
<protein>
    <recommendedName>
        <fullName evidence="9">Heparan-sulfate 6-O-sulfotransferase</fullName>
        <ecNumber evidence="9">2.8.2.-</ecNumber>
    </recommendedName>
</protein>
<dbReference type="FunFam" id="3.40.50.300:FF:000347">
    <property type="entry name" value="Heparan-sulfate 6-O-sulfotransferase"/>
    <property type="match status" value="1"/>
</dbReference>
<keyword evidence="11" id="KW-1185">Reference proteome</keyword>
<keyword evidence="8" id="KW-0325">Glycoprotein</keyword>
<dbReference type="PANTHER" id="PTHR12812:SF0">
    <property type="entry name" value="HEPARAN-SULFATE 6-O-SULFOTRANSFERASE"/>
    <property type="match status" value="1"/>
</dbReference>
<dbReference type="EMBL" id="VSWD01000008">
    <property type="protein sequence ID" value="KAK3096235.1"/>
    <property type="molecule type" value="Genomic_DNA"/>
</dbReference>
<comment type="similarity">
    <text evidence="2 9">Belongs to the sulfotransferase 6 family.</text>
</comment>
<keyword evidence="3 9" id="KW-0808">Transferase</keyword>
<accession>A0AA88Y1N2</accession>
<proteinExistence type="inferred from homology"/>
<dbReference type="Proteomes" id="UP001186944">
    <property type="component" value="Unassembled WGS sequence"/>
</dbReference>
<evidence type="ECO:0000256" key="3">
    <source>
        <dbReference type="ARBA" id="ARBA00022679"/>
    </source>
</evidence>
<keyword evidence="5 9" id="KW-0735">Signal-anchor</keyword>
<organism evidence="10 11">
    <name type="scientific">Pinctada imbricata</name>
    <name type="common">Atlantic pearl-oyster</name>
    <name type="synonym">Pinctada martensii</name>
    <dbReference type="NCBI Taxonomy" id="66713"/>
    <lineage>
        <taxon>Eukaryota</taxon>
        <taxon>Metazoa</taxon>
        <taxon>Spiralia</taxon>
        <taxon>Lophotrochozoa</taxon>
        <taxon>Mollusca</taxon>
        <taxon>Bivalvia</taxon>
        <taxon>Autobranchia</taxon>
        <taxon>Pteriomorphia</taxon>
        <taxon>Pterioida</taxon>
        <taxon>Pterioidea</taxon>
        <taxon>Pteriidae</taxon>
        <taxon>Pinctada</taxon>
    </lineage>
</organism>
<dbReference type="AlphaFoldDB" id="A0AA88Y1N2"/>
<dbReference type="SUPFAM" id="SSF52540">
    <property type="entry name" value="P-loop containing nucleoside triphosphate hydrolases"/>
    <property type="match status" value="1"/>
</dbReference>
<evidence type="ECO:0000256" key="8">
    <source>
        <dbReference type="ARBA" id="ARBA00023180"/>
    </source>
</evidence>